<keyword evidence="4" id="KW-1185">Reference proteome</keyword>
<dbReference type="PANTHER" id="PTHR11709">
    <property type="entry name" value="MULTI-COPPER OXIDASE"/>
    <property type="match status" value="1"/>
</dbReference>
<dbReference type="InterPro" id="IPR034289">
    <property type="entry name" value="CuRO_3_LCC"/>
</dbReference>
<dbReference type="Proteomes" id="UP001141253">
    <property type="component" value="Chromosome 19"/>
</dbReference>
<accession>A0ABQ9AN26</accession>
<name>A0ABQ9AN26_9ROSI</name>
<dbReference type="CDD" id="cd13897">
    <property type="entry name" value="CuRO_3_LCC_plant"/>
    <property type="match status" value="1"/>
</dbReference>
<feature type="domain" description="Plastocyanin-like" evidence="2">
    <location>
        <begin position="15"/>
        <end position="148"/>
    </location>
</feature>
<dbReference type="PANTHER" id="PTHR11709:SF68">
    <property type="entry name" value="LACCASE-13"/>
    <property type="match status" value="1"/>
</dbReference>
<comment type="similarity">
    <text evidence="1">Belongs to the multicopper oxidase family.</text>
</comment>
<organism evidence="3 4">
    <name type="scientific">Salix suchowensis</name>
    <dbReference type="NCBI Taxonomy" id="1278906"/>
    <lineage>
        <taxon>Eukaryota</taxon>
        <taxon>Viridiplantae</taxon>
        <taxon>Streptophyta</taxon>
        <taxon>Embryophyta</taxon>
        <taxon>Tracheophyta</taxon>
        <taxon>Spermatophyta</taxon>
        <taxon>Magnoliopsida</taxon>
        <taxon>eudicotyledons</taxon>
        <taxon>Gunneridae</taxon>
        <taxon>Pentapetalae</taxon>
        <taxon>rosids</taxon>
        <taxon>fabids</taxon>
        <taxon>Malpighiales</taxon>
        <taxon>Salicaceae</taxon>
        <taxon>Saliceae</taxon>
        <taxon>Salix</taxon>
    </lineage>
</organism>
<proteinExistence type="inferred from homology"/>
<evidence type="ECO:0000313" key="4">
    <source>
        <dbReference type="Proteomes" id="UP001141253"/>
    </source>
</evidence>
<dbReference type="InterPro" id="IPR008972">
    <property type="entry name" value="Cupredoxin"/>
</dbReference>
<evidence type="ECO:0000313" key="3">
    <source>
        <dbReference type="EMBL" id="KAJ6349170.1"/>
    </source>
</evidence>
<dbReference type="Gene3D" id="2.60.40.420">
    <property type="entry name" value="Cupredoxins - blue copper proteins"/>
    <property type="match status" value="1"/>
</dbReference>
<reference evidence="3" key="2">
    <citation type="journal article" date="2023" name="Int. J. Mol. Sci.">
        <title>De Novo Assembly and Annotation of 11 Diverse Shrub Willow (Salix) Genomes Reveals Novel Gene Organization in Sex-Linked Regions.</title>
        <authorList>
            <person name="Hyden B."/>
            <person name="Feng K."/>
            <person name="Yates T.B."/>
            <person name="Jawdy S."/>
            <person name="Cereghino C."/>
            <person name="Smart L.B."/>
            <person name="Muchero W."/>
        </authorList>
    </citation>
    <scope>NUCLEOTIDE SEQUENCE</scope>
    <source>
        <tissue evidence="3">Shoot tip</tissue>
    </source>
</reference>
<evidence type="ECO:0000259" key="2">
    <source>
        <dbReference type="Pfam" id="PF07731"/>
    </source>
</evidence>
<sequence length="166" mass="18575">MQAYYQGQTGVFTTDFPPVPPVQFDYTGNVSRGLWQPVKATQLYKLKFGARVQIVYQDTSIISVEDHPMHLHGYHFAVVGSGFGNFNPQTDPAKFNLIDPPYRNTIGNPPGGWVAIRFEADNPGIWMMHCHLDSHLNWGFSMAFLVENGVGKLQSVQPPPLDLPQC</sequence>
<dbReference type="InterPro" id="IPR045087">
    <property type="entry name" value="Cu-oxidase_fam"/>
</dbReference>
<evidence type="ECO:0000256" key="1">
    <source>
        <dbReference type="ARBA" id="ARBA00010609"/>
    </source>
</evidence>
<dbReference type="SUPFAM" id="SSF49503">
    <property type="entry name" value="Cupredoxins"/>
    <property type="match status" value="1"/>
</dbReference>
<reference evidence="3" key="1">
    <citation type="submission" date="2022-10" db="EMBL/GenBank/DDBJ databases">
        <authorList>
            <person name="Hyden B.L."/>
            <person name="Feng K."/>
            <person name="Yates T."/>
            <person name="Jawdy S."/>
            <person name="Smart L.B."/>
            <person name="Muchero W."/>
        </authorList>
    </citation>
    <scope>NUCLEOTIDE SEQUENCE</scope>
    <source>
        <tissue evidence="3">Shoot tip</tissue>
    </source>
</reference>
<protein>
    <recommendedName>
        <fullName evidence="2">Plastocyanin-like domain-containing protein</fullName>
    </recommendedName>
</protein>
<dbReference type="EMBL" id="JAPFFI010000018">
    <property type="protein sequence ID" value="KAJ6349170.1"/>
    <property type="molecule type" value="Genomic_DNA"/>
</dbReference>
<comment type="caution">
    <text evidence="3">The sequence shown here is derived from an EMBL/GenBank/DDBJ whole genome shotgun (WGS) entry which is preliminary data.</text>
</comment>
<dbReference type="InterPro" id="IPR011706">
    <property type="entry name" value="Cu-oxidase_C"/>
</dbReference>
<gene>
    <name evidence="3" type="ORF">OIU77_006704</name>
</gene>
<dbReference type="Pfam" id="PF07731">
    <property type="entry name" value="Cu-oxidase_2"/>
    <property type="match status" value="1"/>
</dbReference>